<reference evidence="3" key="1">
    <citation type="submission" date="2019-01" db="EMBL/GenBank/DDBJ databases">
        <title>Draft genomes of a novel of Sporanaerobacter strains.</title>
        <authorList>
            <person name="Ma S."/>
        </authorList>
    </citation>
    <scope>NUCLEOTIDE SEQUENCE [LARGE SCALE GENOMIC DNA]</scope>
    <source>
        <strain evidence="3">NJN-17</strain>
    </source>
</reference>
<dbReference type="GO" id="GO:0005886">
    <property type="term" value="C:plasma membrane"/>
    <property type="evidence" value="ECO:0007669"/>
    <property type="project" value="TreeGrafter"/>
</dbReference>
<evidence type="ECO:0000313" key="2">
    <source>
        <dbReference type="EMBL" id="QAT61103.1"/>
    </source>
</evidence>
<keyword evidence="3" id="KW-1185">Reference proteome</keyword>
<dbReference type="Proteomes" id="UP000287969">
    <property type="component" value="Chromosome"/>
</dbReference>
<dbReference type="PANTHER" id="PTHR30199">
    <property type="entry name" value="MFS FAMILY TRANSPORTER, PREDICTED SUBSTRATE BENZOATE"/>
    <property type="match status" value="1"/>
</dbReference>
<dbReference type="OrthoDB" id="9813854at2"/>
<dbReference type="EMBL" id="CP035282">
    <property type="protein sequence ID" value="QAT61103.1"/>
    <property type="molecule type" value="Genomic_DNA"/>
</dbReference>
<feature type="transmembrane region" description="Helical" evidence="1">
    <location>
        <begin position="117"/>
        <end position="135"/>
    </location>
</feature>
<keyword evidence="1" id="KW-0812">Transmembrane</keyword>
<organism evidence="2 3">
    <name type="scientific">Acidilutibacter cellobiosedens</name>
    <dbReference type="NCBI Taxonomy" id="2507161"/>
    <lineage>
        <taxon>Bacteria</taxon>
        <taxon>Bacillati</taxon>
        <taxon>Bacillota</taxon>
        <taxon>Tissierellia</taxon>
        <taxon>Tissierellales</taxon>
        <taxon>Acidilutibacteraceae</taxon>
        <taxon>Acidilutibacter</taxon>
    </lineage>
</organism>
<feature type="transmembrane region" description="Helical" evidence="1">
    <location>
        <begin position="269"/>
        <end position="291"/>
    </location>
</feature>
<feature type="transmembrane region" description="Helical" evidence="1">
    <location>
        <begin position="33"/>
        <end position="54"/>
    </location>
</feature>
<feature type="transmembrane region" description="Helical" evidence="1">
    <location>
        <begin position="171"/>
        <end position="187"/>
    </location>
</feature>
<evidence type="ECO:0000256" key="1">
    <source>
        <dbReference type="SAM" id="Phobius"/>
    </source>
</evidence>
<feature type="transmembrane region" description="Helical" evidence="1">
    <location>
        <begin position="372"/>
        <end position="405"/>
    </location>
</feature>
<feature type="transmembrane region" description="Helical" evidence="1">
    <location>
        <begin position="339"/>
        <end position="360"/>
    </location>
</feature>
<evidence type="ECO:0000313" key="3">
    <source>
        <dbReference type="Proteomes" id="UP000287969"/>
    </source>
</evidence>
<proteinExistence type="predicted"/>
<dbReference type="RefSeq" id="WP_128752188.1">
    <property type="nucleotide sequence ID" value="NZ_CP035282.1"/>
</dbReference>
<keyword evidence="1" id="KW-1133">Transmembrane helix</keyword>
<feature type="transmembrane region" description="Helical" evidence="1">
    <location>
        <begin position="312"/>
        <end position="333"/>
    </location>
</feature>
<sequence>MSSVGEKHFLIEKGPGFRSGFSDLGKNLNTKTITAGVVAAIFGCTGPALITINASTTAGYNTAQTVSWLFGIYVFGGLISIIMALYYKMPIVGAYSIPGATMLGAALTGFTFNEAAASFIIAGIIVLILGVTGLIGKVMKWLPQPIVMGMIGGCMLRFGTSIVTSTKESPIICSVALLGFFIIPKLIKKFPPVLAALICGFIALLITGTVNSNAFNNMTYIPPQVVIPHFNVATILSVSVPLAVLVMGAENAQAIGVLYAQSYRPPINAMTIVSGIGGILSGIFGAHNANIAGPMTAICSSEEAGENKEGRYAASIVDGILFVAFGIFASYTIGFVQAIPASLVSILAGLAMINVLINSFQEAFITKKFKIGAFFALIIGTSGISILNIGSAFWALVGGVIISLICEKKDFVMKAEKVN</sequence>
<feature type="transmembrane region" description="Helical" evidence="1">
    <location>
        <begin position="193"/>
        <end position="214"/>
    </location>
</feature>
<dbReference type="Pfam" id="PF03594">
    <property type="entry name" value="BenE"/>
    <property type="match status" value="1"/>
</dbReference>
<feature type="transmembrane region" description="Helical" evidence="1">
    <location>
        <begin position="141"/>
        <end position="159"/>
    </location>
</feature>
<accession>A0A410QAS9</accession>
<name>A0A410QAS9_9FIRM</name>
<dbReference type="PANTHER" id="PTHR30199:SF0">
    <property type="entry name" value="INNER MEMBRANE PROTEIN YDCO"/>
    <property type="match status" value="1"/>
</dbReference>
<feature type="transmembrane region" description="Helical" evidence="1">
    <location>
        <begin position="66"/>
        <end position="86"/>
    </location>
</feature>
<dbReference type="NCBIfam" id="TIGR00843">
    <property type="entry name" value="benE"/>
    <property type="match status" value="1"/>
</dbReference>
<dbReference type="KEGG" id="spoa:EQM13_05640"/>
<protein>
    <submittedName>
        <fullName evidence="2">Benzoate transporter BenE</fullName>
    </submittedName>
</protein>
<gene>
    <name evidence="2" type="primary">benE</name>
    <name evidence="2" type="ORF">EQM13_05640</name>
</gene>
<feature type="transmembrane region" description="Helical" evidence="1">
    <location>
        <begin position="92"/>
        <end position="110"/>
    </location>
</feature>
<keyword evidence="1" id="KW-0472">Membrane</keyword>
<dbReference type="AlphaFoldDB" id="A0A410QAS9"/>
<feature type="transmembrane region" description="Helical" evidence="1">
    <location>
        <begin position="226"/>
        <end position="249"/>
    </location>
</feature>
<dbReference type="InterPro" id="IPR004711">
    <property type="entry name" value="Benzoate_Transporter"/>
</dbReference>
<dbReference type="GO" id="GO:0042925">
    <property type="term" value="F:benzoate transmembrane transporter activity"/>
    <property type="evidence" value="ECO:0007669"/>
    <property type="project" value="InterPro"/>
</dbReference>